<dbReference type="SMART" id="SM00363">
    <property type="entry name" value="S4"/>
    <property type="match status" value="1"/>
</dbReference>
<sequence>MQELHVTANEAGQRLDKLLAKFLNQAPKSFLYKMMRKKNIVLNGKKCTGNEKLKQGDSIKLFFSDETIEKFSAGTYVTPKKEKINMLPIIYEDEQVLLMNKPVGVLSQKAKDSDVSAVEILINYLIETNQLSKEQFRTFHPSICNRLDRNTSGILVAGKTLPALQEMNRFFKERTIAKYYRCLVKGRVIKNEDYIKGYLVKDQKTNKVSITKKKTEEGVPIETEYCVIQSNDEVSLLEVHLITGKTHQIRAHLASIGHPIIGDYKYGDKQINEMYRQEYGLKSQLLHAYRLEMPSSDGSLAYLNDKKFVAELPDKFIKICKDKGVL</sequence>
<protein>
    <recommendedName>
        <fullName evidence="5">Pseudouridine synthase</fullName>
        <ecNumber evidence="5">5.4.99.-</ecNumber>
    </recommendedName>
</protein>
<evidence type="ECO:0000256" key="2">
    <source>
        <dbReference type="ARBA" id="ARBA00010876"/>
    </source>
</evidence>
<dbReference type="CDD" id="cd02869">
    <property type="entry name" value="PseudoU_synth_RluA_like"/>
    <property type="match status" value="1"/>
</dbReference>
<dbReference type="InterPro" id="IPR050188">
    <property type="entry name" value="RluA_PseudoU_synthase"/>
</dbReference>
<dbReference type="PANTHER" id="PTHR21600">
    <property type="entry name" value="MITOCHONDRIAL RNA PSEUDOURIDINE SYNTHASE"/>
    <property type="match status" value="1"/>
</dbReference>
<keyword evidence="3 5" id="KW-0413">Isomerase</keyword>
<evidence type="ECO:0000256" key="1">
    <source>
        <dbReference type="ARBA" id="ARBA00000073"/>
    </source>
</evidence>
<dbReference type="SUPFAM" id="SSF55120">
    <property type="entry name" value="Pseudouridine synthase"/>
    <property type="match status" value="1"/>
</dbReference>
<comment type="caution">
    <text evidence="7">The sequence shown here is derived from an EMBL/GenBank/DDBJ whole genome shotgun (WGS) entry which is preliminary data.</text>
</comment>
<dbReference type="InterPro" id="IPR006145">
    <property type="entry name" value="PsdUridine_synth_RsuA/RluA"/>
</dbReference>
<comment type="similarity">
    <text evidence="2 5">Belongs to the pseudouridine synthase RluA family.</text>
</comment>
<keyword evidence="4" id="KW-0694">RNA-binding</keyword>
<dbReference type="PROSITE" id="PS01129">
    <property type="entry name" value="PSI_RLU"/>
    <property type="match status" value="1"/>
</dbReference>
<dbReference type="RefSeq" id="WP_117988944.1">
    <property type="nucleotide sequence ID" value="NZ_JACOPE010000001.1"/>
</dbReference>
<dbReference type="Gene3D" id="3.10.290.10">
    <property type="entry name" value="RNA-binding S4 domain"/>
    <property type="match status" value="1"/>
</dbReference>
<dbReference type="NCBIfam" id="TIGR00005">
    <property type="entry name" value="rluA_subfam"/>
    <property type="match status" value="1"/>
</dbReference>
<dbReference type="EC" id="5.4.99.-" evidence="5"/>
<gene>
    <name evidence="7" type="ORF">H8S40_06480</name>
</gene>
<organism evidence="7 8">
    <name type="scientific">Ruminococcus hominis</name>
    <dbReference type="NCBI Taxonomy" id="2763065"/>
    <lineage>
        <taxon>Bacteria</taxon>
        <taxon>Bacillati</taxon>
        <taxon>Bacillota</taxon>
        <taxon>Clostridia</taxon>
        <taxon>Eubacteriales</taxon>
        <taxon>Oscillospiraceae</taxon>
        <taxon>Ruminococcus</taxon>
    </lineage>
</organism>
<name>A0ABR7G700_9FIRM</name>
<evidence type="ECO:0000256" key="3">
    <source>
        <dbReference type="ARBA" id="ARBA00023235"/>
    </source>
</evidence>
<dbReference type="PROSITE" id="PS50889">
    <property type="entry name" value="S4"/>
    <property type="match status" value="1"/>
</dbReference>
<dbReference type="InterPro" id="IPR006224">
    <property type="entry name" value="PsdUridine_synth_RluA-like_CS"/>
</dbReference>
<evidence type="ECO:0000259" key="6">
    <source>
        <dbReference type="SMART" id="SM00363"/>
    </source>
</evidence>
<keyword evidence="8" id="KW-1185">Reference proteome</keyword>
<dbReference type="InterPro" id="IPR036986">
    <property type="entry name" value="S4_RNA-bd_sf"/>
</dbReference>
<dbReference type="Gene3D" id="3.30.2350.10">
    <property type="entry name" value="Pseudouridine synthase"/>
    <property type="match status" value="1"/>
</dbReference>
<dbReference type="CDD" id="cd00165">
    <property type="entry name" value="S4"/>
    <property type="match status" value="1"/>
</dbReference>
<proteinExistence type="inferred from homology"/>
<evidence type="ECO:0000313" key="7">
    <source>
        <dbReference type="EMBL" id="MBC5683216.1"/>
    </source>
</evidence>
<dbReference type="InterPro" id="IPR002942">
    <property type="entry name" value="S4_RNA-bd"/>
</dbReference>
<evidence type="ECO:0000256" key="5">
    <source>
        <dbReference type="RuleBase" id="RU362028"/>
    </source>
</evidence>
<reference evidence="7 8" key="1">
    <citation type="submission" date="2020-08" db="EMBL/GenBank/DDBJ databases">
        <title>Genome public.</title>
        <authorList>
            <person name="Liu C."/>
            <person name="Sun Q."/>
        </authorList>
    </citation>
    <scope>NUCLEOTIDE SEQUENCE [LARGE SCALE GENOMIC DNA]</scope>
    <source>
        <strain evidence="7 8">NSJ-13</strain>
    </source>
</reference>
<dbReference type="InterPro" id="IPR020103">
    <property type="entry name" value="PsdUridine_synth_cat_dom_sf"/>
</dbReference>
<comment type="function">
    <text evidence="5">Responsible for synthesis of pseudouridine from uracil.</text>
</comment>
<dbReference type="InterPro" id="IPR006225">
    <property type="entry name" value="PsdUridine_synth_RluC/D"/>
</dbReference>
<evidence type="ECO:0000256" key="4">
    <source>
        <dbReference type="PROSITE-ProRule" id="PRU00182"/>
    </source>
</evidence>
<accession>A0ABR7G700</accession>
<dbReference type="Pfam" id="PF00849">
    <property type="entry name" value="PseudoU_synth_2"/>
    <property type="match status" value="1"/>
</dbReference>
<comment type="catalytic activity">
    <reaction evidence="1 5">
        <text>a uridine in RNA = a pseudouridine in RNA</text>
        <dbReference type="Rhea" id="RHEA:48348"/>
        <dbReference type="Rhea" id="RHEA-COMP:12068"/>
        <dbReference type="Rhea" id="RHEA-COMP:12069"/>
        <dbReference type="ChEBI" id="CHEBI:65314"/>
        <dbReference type="ChEBI" id="CHEBI:65315"/>
    </reaction>
</comment>
<feature type="domain" description="RNA-binding S4" evidence="6">
    <location>
        <begin position="13"/>
        <end position="73"/>
    </location>
</feature>
<evidence type="ECO:0000313" key="8">
    <source>
        <dbReference type="Proteomes" id="UP000631576"/>
    </source>
</evidence>
<dbReference type="Proteomes" id="UP000631576">
    <property type="component" value="Unassembled WGS sequence"/>
</dbReference>
<dbReference type="EMBL" id="JACOPE010000001">
    <property type="protein sequence ID" value="MBC5683216.1"/>
    <property type="molecule type" value="Genomic_DNA"/>
</dbReference>
<dbReference type="PANTHER" id="PTHR21600:SF83">
    <property type="entry name" value="PSEUDOURIDYLATE SYNTHASE RPUSD4, MITOCHONDRIAL"/>
    <property type="match status" value="1"/>
</dbReference>